<feature type="domain" description="Reverse transcriptase Ty1/copia-type" evidence="1">
    <location>
        <begin position="1"/>
        <end position="52"/>
    </location>
</feature>
<comment type="caution">
    <text evidence="2">The sequence shown here is derived from an EMBL/GenBank/DDBJ whole genome shotgun (WGS) entry which is preliminary data.</text>
</comment>
<reference evidence="2 3" key="1">
    <citation type="journal article" date="2022" name="G3 (Bethesda)">
        <title>Whole-genome sequence and methylome profiling of the almond [Prunus dulcis (Mill.) D.A. Webb] cultivar 'Nonpareil'.</title>
        <authorList>
            <person name="D'Amico-Willman K.M."/>
            <person name="Ouma W.Z."/>
            <person name="Meulia T."/>
            <person name="Sideli G.M."/>
            <person name="Gradziel T.M."/>
            <person name="Fresnedo-Ramirez J."/>
        </authorList>
    </citation>
    <scope>NUCLEOTIDE SEQUENCE [LARGE SCALE GENOMIC DNA]</scope>
    <source>
        <strain evidence="2">Clone GOH B32 T37-40</strain>
    </source>
</reference>
<proteinExistence type="predicted"/>
<evidence type="ECO:0000313" key="2">
    <source>
        <dbReference type="EMBL" id="KAI5328056.1"/>
    </source>
</evidence>
<accession>A0AAD4Z0A0</accession>
<name>A0AAD4Z0A0_PRUDU</name>
<dbReference type="Proteomes" id="UP001054821">
    <property type="component" value="Chromosome 5"/>
</dbReference>
<keyword evidence="3" id="KW-1185">Reference proteome</keyword>
<dbReference type="AlphaFoldDB" id="A0AAD4Z0A0"/>
<dbReference type="Pfam" id="PF07727">
    <property type="entry name" value="RVT_2"/>
    <property type="match status" value="1"/>
</dbReference>
<gene>
    <name evidence="2" type="ORF">L3X38_027452</name>
</gene>
<evidence type="ECO:0000313" key="3">
    <source>
        <dbReference type="Proteomes" id="UP001054821"/>
    </source>
</evidence>
<sequence>MMEEFEMTDLGKMHYFLGIEVKQTSNGVSIGHKKYAEEILKRFHMEDCNSVQNLIVLGTKLNKDMGGE</sequence>
<organism evidence="2 3">
    <name type="scientific">Prunus dulcis</name>
    <name type="common">Almond</name>
    <name type="synonym">Amygdalus dulcis</name>
    <dbReference type="NCBI Taxonomy" id="3755"/>
    <lineage>
        <taxon>Eukaryota</taxon>
        <taxon>Viridiplantae</taxon>
        <taxon>Streptophyta</taxon>
        <taxon>Embryophyta</taxon>
        <taxon>Tracheophyta</taxon>
        <taxon>Spermatophyta</taxon>
        <taxon>Magnoliopsida</taxon>
        <taxon>eudicotyledons</taxon>
        <taxon>Gunneridae</taxon>
        <taxon>Pentapetalae</taxon>
        <taxon>rosids</taxon>
        <taxon>fabids</taxon>
        <taxon>Rosales</taxon>
        <taxon>Rosaceae</taxon>
        <taxon>Amygdaloideae</taxon>
        <taxon>Amygdaleae</taxon>
        <taxon>Prunus</taxon>
    </lineage>
</organism>
<dbReference type="InterPro" id="IPR013103">
    <property type="entry name" value="RVT_2"/>
</dbReference>
<evidence type="ECO:0000259" key="1">
    <source>
        <dbReference type="Pfam" id="PF07727"/>
    </source>
</evidence>
<dbReference type="EMBL" id="JAJFAZ020000005">
    <property type="protein sequence ID" value="KAI5328056.1"/>
    <property type="molecule type" value="Genomic_DNA"/>
</dbReference>
<protein>
    <recommendedName>
        <fullName evidence="1">Reverse transcriptase Ty1/copia-type domain-containing protein</fullName>
    </recommendedName>
</protein>